<evidence type="ECO:0000313" key="2">
    <source>
        <dbReference type="EMBL" id="PTM88401.1"/>
    </source>
</evidence>
<dbReference type="AlphaFoldDB" id="A0A2T5ANW8"/>
<reference evidence="2 3" key="1">
    <citation type="submission" date="2018-04" db="EMBL/GenBank/DDBJ databases">
        <title>Genomic Encyclopedia of Type Strains, Phase IV (KMG-IV): sequencing the most valuable type-strain genomes for metagenomic binning, comparative biology and taxonomic classification.</title>
        <authorList>
            <person name="Goeker M."/>
        </authorList>
    </citation>
    <scope>NUCLEOTIDE SEQUENCE [LARGE SCALE GENOMIC DNA]</scope>
    <source>
        <strain evidence="2 3">DSM 7138</strain>
    </source>
</reference>
<protein>
    <submittedName>
        <fullName evidence="2">Putative KAP-like P-loop ATPase</fullName>
    </submittedName>
</protein>
<dbReference type="Proteomes" id="UP000241247">
    <property type="component" value="Unassembled WGS sequence"/>
</dbReference>
<accession>A0A2T5ANW8</accession>
<dbReference type="EMBL" id="PZZZ01000012">
    <property type="protein sequence ID" value="PTM88401.1"/>
    <property type="molecule type" value="Genomic_DNA"/>
</dbReference>
<dbReference type="OrthoDB" id="88903at2"/>
<gene>
    <name evidence="2" type="ORF">C7449_11234</name>
</gene>
<evidence type="ECO:0000259" key="1">
    <source>
        <dbReference type="Pfam" id="PF07693"/>
    </source>
</evidence>
<sequence length="664" mass="74918">MLTGASCIGDGSSLVRTLIEAMADVLDALDEASASRWSRNKKAAIKYGNVLRNYAAKTGRGVAPLVKLAGLFVPLAAAAGEGLDQGAGFLDKFGKAPTDADLKKAISERLKSLDIKFLVLVDDLDRLEPAQAVEVVRLVRSVADFPKVAYVMCYDRAVLAHALQVGLDVTNGDLFLQKVVQLTFAIPLPEPFDLRLSLREKALGIYKQVNKQVPSSEEQDELRLAIDREGQALRTPRDVKLVLNGIRFAYANLSEQVYFPDICRINLIKILNPPLYAWLERYLSLRSVIATGDAMIEDDERTTLGTELKNLLPSSDATSIRSIWGLRRFIPTVRAADQPKDTVFDNESENEKRTMFQLRRLGSPQHYRFYFALTGPKTVLTDAEYDLLIDLAARDDLGELKATLFEYIHKPRPLGKRWFEYIIEQFDYSQWQRLTARQIRGMVLGISDVMQEMLMTADHVRPTMLGIGQKAEDSIREGLKRLRHLDPGIMTATLQTLWRDTRSLGWLVGEFYRKELQYHGRAGDRTQPDQLHALSGDQLDAAKPILEGRLADPATRLELRNTPHLPYLLFGWLDMSGEDAPTQWVAEYTKEDANFVKYLLQMRSWSMSDRVYYPLRKASVSYFLDWDETLARLGRLEAGEISGAMATDIAEIRQAIKVGKERGD</sequence>
<feature type="domain" description="KAP NTPase" evidence="1">
    <location>
        <begin position="20"/>
        <end position="248"/>
    </location>
</feature>
<comment type="caution">
    <text evidence="2">The sequence shown here is derived from an EMBL/GenBank/DDBJ whole genome shotgun (WGS) entry which is preliminary data.</text>
</comment>
<evidence type="ECO:0000313" key="3">
    <source>
        <dbReference type="Proteomes" id="UP000241247"/>
    </source>
</evidence>
<name>A0A2T5ANW8_MYCDI</name>
<keyword evidence="3" id="KW-1185">Reference proteome</keyword>
<proteinExistence type="predicted"/>
<dbReference type="InterPro" id="IPR011646">
    <property type="entry name" value="KAP_P-loop"/>
</dbReference>
<dbReference type="Pfam" id="PF07693">
    <property type="entry name" value="KAP_NTPase"/>
    <property type="match status" value="1"/>
</dbReference>
<organism evidence="2 3">
    <name type="scientific">Mycoplana dimorpha</name>
    <dbReference type="NCBI Taxonomy" id="28320"/>
    <lineage>
        <taxon>Bacteria</taxon>
        <taxon>Pseudomonadati</taxon>
        <taxon>Pseudomonadota</taxon>
        <taxon>Alphaproteobacteria</taxon>
        <taxon>Hyphomicrobiales</taxon>
        <taxon>Rhizobiaceae</taxon>
        <taxon>Mycoplana</taxon>
    </lineage>
</organism>